<dbReference type="AlphaFoldDB" id="A0A381FII2"/>
<dbReference type="InterPro" id="IPR058074">
    <property type="entry name" value="Bacteriocin-like"/>
</dbReference>
<dbReference type="Proteomes" id="UP000254282">
    <property type="component" value="Unassembled WGS sequence"/>
</dbReference>
<evidence type="ECO:0000313" key="1">
    <source>
        <dbReference type="EMBL" id="SUX46341.1"/>
    </source>
</evidence>
<organism evidence="1 2">
    <name type="scientific">Chryseobacterium indoltheticum</name>
    <dbReference type="NCBI Taxonomy" id="254"/>
    <lineage>
        <taxon>Bacteria</taxon>
        <taxon>Pseudomonadati</taxon>
        <taxon>Bacteroidota</taxon>
        <taxon>Flavobacteriia</taxon>
        <taxon>Flavobacteriales</taxon>
        <taxon>Weeksellaceae</taxon>
        <taxon>Chryseobacterium group</taxon>
        <taxon>Chryseobacterium</taxon>
    </lineage>
</organism>
<proteinExistence type="predicted"/>
<sequence length="51" mass="5867">MEKLRKITRSGLKEIQGGIERCIQDCFQEGYRKCCIKGKPYVCIPDNQVCS</sequence>
<protein>
    <submittedName>
        <fullName evidence="1">Uncharacterized protein</fullName>
    </submittedName>
</protein>
<dbReference type="NCBIfam" id="NF047798">
    <property type="entry name" value="leader_Chryseo"/>
    <property type="match status" value="1"/>
</dbReference>
<accession>A0A381FII2</accession>
<gene>
    <name evidence="1" type="ORF">NCTC13532_01874</name>
</gene>
<reference evidence="1 2" key="1">
    <citation type="submission" date="2018-06" db="EMBL/GenBank/DDBJ databases">
        <authorList>
            <consortium name="Pathogen Informatics"/>
            <person name="Doyle S."/>
        </authorList>
    </citation>
    <scope>NUCLEOTIDE SEQUENCE [LARGE SCALE GENOMIC DNA]</scope>
    <source>
        <strain evidence="1 2">NCTC13532</strain>
    </source>
</reference>
<name>A0A381FII2_9FLAO</name>
<evidence type="ECO:0000313" key="2">
    <source>
        <dbReference type="Proteomes" id="UP000254282"/>
    </source>
</evidence>
<dbReference type="EMBL" id="UFVR01000004">
    <property type="protein sequence ID" value="SUX46341.1"/>
    <property type="molecule type" value="Genomic_DNA"/>
</dbReference>